<comment type="similarity">
    <text evidence="1">Belongs to the ABC transporter superfamily.</text>
</comment>
<gene>
    <name evidence="6" type="ORF">FA014_01555</name>
</gene>
<name>A0A7Z8NRW4_9CELL</name>
<reference evidence="6 7" key="1">
    <citation type="submission" date="2019-05" db="EMBL/GenBank/DDBJ databases">
        <title>Genome sequence of Cellulomonas hominis strain CS1.</title>
        <authorList>
            <person name="Belmont J."/>
            <person name="Maclea K.S."/>
        </authorList>
    </citation>
    <scope>NUCLEOTIDE SEQUENCE [LARGE SCALE GENOMIC DNA]</scope>
    <source>
        <strain evidence="6 7">CS1</strain>
    </source>
</reference>
<organism evidence="6 7">
    <name type="scientific">Cellulomonas hominis</name>
    <dbReference type="NCBI Taxonomy" id="156981"/>
    <lineage>
        <taxon>Bacteria</taxon>
        <taxon>Bacillati</taxon>
        <taxon>Actinomycetota</taxon>
        <taxon>Actinomycetes</taxon>
        <taxon>Micrococcales</taxon>
        <taxon>Cellulomonadaceae</taxon>
        <taxon>Cellulomonas</taxon>
    </lineage>
</organism>
<accession>A0A7Z8NRW4</accession>
<dbReference type="GO" id="GO:0016887">
    <property type="term" value="F:ATP hydrolysis activity"/>
    <property type="evidence" value="ECO:0007669"/>
    <property type="project" value="InterPro"/>
</dbReference>
<dbReference type="InterPro" id="IPR027417">
    <property type="entry name" value="P-loop_NTPase"/>
</dbReference>
<dbReference type="PANTHER" id="PTHR43776">
    <property type="entry name" value="TRANSPORT ATP-BINDING PROTEIN"/>
    <property type="match status" value="1"/>
</dbReference>
<feature type="domain" description="ABC transporter" evidence="5">
    <location>
        <begin position="2"/>
        <end position="237"/>
    </location>
</feature>
<dbReference type="GO" id="GO:0005524">
    <property type="term" value="F:ATP binding"/>
    <property type="evidence" value="ECO:0007669"/>
    <property type="project" value="UniProtKB-KW"/>
</dbReference>
<dbReference type="InterPro" id="IPR017871">
    <property type="entry name" value="ABC_transporter-like_CS"/>
</dbReference>
<dbReference type="InterPro" id="IPR003593">
    <property type="entry name" value="AAA+_ATPase"/>
</dbReference>
<evidence type="ECO:0000256" key="3">
    <source>
        <dbReference type="ARBA" id="ARBA00022741"/>
    </source>
</evidence>
<evidence type="ECO:0000313" key="7">
    <source>
        <dbReference type="Proteomes" id="UP000308121"/>
    </source>
</evidence>
<evidence type="ECO:0000313" key="6">
    <source>
        <dbReference type="EMBL" id="TKR27223.1"/>
    </source>
</evidence>
<dbReference type="PANTHER" id="PTHR43776:SF7">
    <property type="entry name" value="D,D-DIPEPTIDE TRANSPORT ATP-BINDING PROTEIN DDPF-RELATED"/>
    <property type="match status" value="1"/>
</dbReference>
<evidence type="ECO:0000259" key="5">
    <source>
        <dbReference type="PROSITE" id="PS50893"/>
    </source>
</evidence>
<proteinExistence type="inferred from homology"/>
<dbReference type="GO" id="GO:0055085">
    <property type="term" value="P:transmembrane transport"/>
    <property type="evidence" value="ECO:0007669"/>
    <property type="project" value="UniProtKB-ARBA"/>
</dbReference>
<dbReference type="Gene3D" id="3.40.50.300">
    <property type="entry name" value="P-loop containing nucleotide triphosphate hydrolases"/>
    <property type="match status" value="1"/>
</dbReference>
<keyword evidence="3" id="KW-0547">Nucleotide-binding</keyword>
<dbReference type="AlphaFoldDB" id="A0A7Z8NRW4"/>
<dbReference type="Pfam" id="PF00005">
    <property type="entry name" value="ABC_tran"/>
    <property type="match status" value="1"/>
</dbReference>
<evidence type="ECO:0000256" key="4">
    <source>
        <dbReference type="ARBA" id="ARBA00022840"/>
    </source>
</evidence>
<dbReference type="Proteomes" id="UP000308121">
    <property type="component" value="Unassembled WGS sequence"/>
</dbReference>
<dbReference type="PROSITE" id="PS50893">
    <property type="entry name" value="ABC_TRANSPORTER_2"/>
    <property type="match status" value="1"/>
</dbReference>
<dbReference type="CDD" id="cd03257">
    <property type="entry name" value="ABC_NikE_OppD_transporters"/>
    <property type="match status" value="1"/>
</dbReference>
<sequence>MIELAGADLAYGRRTVVHGLDLAVAAGASVALIGESGSGKSTAARAALGLLRPVGGEVRYRGTALDRLDAAGRRAYRAAVQPVFQDGPETLDPRQRVGSAVAEGLSLPRAERAAAVAGLLADVGLDPALAHRRPHELSGGQRQRVGIARALAAEPRLLVLDEPTSALDVTVQARVLDLLERLRAERGLAMLLITHNLAVVDRLCDDAVVLEAGRVVERGPARRVLEAPAHPYTARLRAAVPELGGPLPGTALARGA</sequence>
<keyword evidence="4 6" id="KW-0067">ATP-binding</keyword>
<dbReference type="PROSITE" id="PS00211">
    <property type="entry name" value="ABC_TRANSPORTER_1"/>
    <property type="match status" value="1"/>
</dbReference>
<evidence type="ECO:0000256" key="2">
    <source>
        <dbReference type="ARBA" id="ARBA00022448"/>
    </source>
</evidence>
<comment type="caution">
    <text evidence="6">The sequence shown here is derived from an EMBL/GenBank/DDBJ whole genome shotgun (WGS) entry which is preliminary data.</text>
</comment>
<keyword evidence="2" id="KW-0813">Transport</keyword>
<dbReference type="InterPro" id="IPR003439">
    <property type="entry name" value="ABC_transporter-like_ATP-bd"/>
</dbReference>
<dbReference type="SUPFAM" id="SSF52540">
    <property type="entry name" value="P-loop containing nucleoside triphosphate hydrolases"/>
    <property type="match status" value="1"/>
</dbReference>
<evidence type="ECO:0000256" key="1">
    <source>
        <dbReference type="ARBA" id="ARBA00005417"/>
    </source>
</evidence>
<dbReference type="EMBL" id="SZYE01000005">
    <property type="protein sequence ID" value="TKR27223.1"/>
    <property type="molecule type" value="Genomic_DNA"/>
</dbReference>
<protein>
    <submittedName>
        <fullName evidence="6">ABC transporter ATP-binding protein</fullName>
    </submittedName>
</protein>
<dbReference type="OrthoDB" id="8481147at2"/>
<dbReference type="SMART" id="SM00382">
    <property type="entry name" value="AAA"/>
    <property type="match status" value="1"/>
</dbReference>
<dbReference type="InterPro" id="IPR050319">
    <property type="entry name" value="ABC_transp_ATP-bind"/>
</dbReference>